<evidence type="ECO:0000256" key="3">
    <source>
        <dbReference type="ARBA" id="ARBA00023172"/>
    </source>
</evidence>
<evidence type="ECO:0000256" key="4">
    <source>
        <dbReference type="PROSITE-ProRule" id="PRU10137"/>
    </source>
</evidence>
<dbReference type="Pfam" id="PF00239">
    <property type="entry name" value="Resolvase"/>
    <property type="match status" value="1"/>
</dbReference>
<organism evidence="8 9">
    <name type="scientific">Alicyclobacillus fastidiosus</name>
    <dbReference type="NCBI Taxonomy" id="392011"/>
    <lineage>
        <taxon>Bacteria</taxon>
        <taxon>Bacillati</taxon>
        <taxon>Bacillota</taxon>
        <taxon>Bacilli</taxon>
        <taxon>Bacillales</taxon>
        <taxon>Alicyclobacillaceae</taxon>
        <taxon>Alicyclobacillus</taxon>
    </lineage>
</organism>
<dbReference type="RefSeq" id="WP_268004035.1">
    <property type="nucleotide sequence ID" value="NZ_CP104067.1"/>
</dbReference>
<dbReference type="SUPFAM" id="SSF53041">
    <property type="entry name" value="Resolvase-like"/>
    <property type="match status" value="1"/>
</dbReference>
<dbReference type="Proteomes" id="UP001164761">
    <property type="component" value="Chromosome"/>
</dbReference>
<evidence type="ECO:0000313" key="8">
    <source>
        <dbReference type="EMBL" id="WAH40137.1"/>
    </source>
</evidence>
<dbReference type="PANTHER" id="PTHR30461">
    <property type="entry name" value="DNA-INVERTASE FROM LAMBDOID PROPHAGE"/>
    <property type="match status" value="1"/>
</dbReference>
<keyword evidence="2" id="KW-0238">DNA-binding</keyword>
<evidence type="ECO:0000313" key="9">
    <source>
        <dbReference type="Proteomes" id="UP001164761"/>
    </source>
</evidence>
<dbReference type="Pfam" id="PF07508">
    <property type="entry name" value="Recombinase"/>
    <property type="match status" value="1"/>
</dbReference>
<dbReference type="EMBL" id="CP104067">
    <property type="protein sequence ID" value="WAH40137.1"/>
    <property type="molecule type" value="Genomic_DNA"/>
</dbReference>
<feature type="domain" description="Recombinase" evidence="7">
    <location>
        <begin position="157"/>
        <end position="267"/>
    </location>
</feature>
<dbReference type="InterPro" id="IPR006119">
    <property type="entry name" value="Resolv_N"/>
</dbReference>
<dbReference type="Pfam" id="PF13408">
    <property type="entry name" value="Zn_ribbon_recom"/>
    <property type="match status" value="1"/>
</dbReference>
<keyword evidence="9" id="KW-1185">Reference proteome</keyword>
<keyword evidence="3" id="KW-0233">DNA recombination</keyword>
<dbReference type="InterPro" id="IPR006118">
    <property type="entry name" value="Recombinase_CS"/>
</dbReference>
<evidence type="ECO:0000259" key="7">
    <source>
        <dbReference type="PROSITE" id="PS51737"/>
    </source>
</evidence>
<gene>
    <name evidence="8" type="ORF">NZD89_17330</name>
</gene>
<dbReference type="InterPro" id="IPR050639">
    <property type="entry name" value="SSR_resolvase"/>
</dbReference>
<name>A0ABY6ZB95_9BACL</name>
<dbReference type="PROSITE" id="PS00397">
    <property type="entry name" value="RECOMBINASES_1"/>
    <property type="match status" value="1"/>
</dbReference>
<dbReference type="Gene3D" id="3.90.1750.20">
    <property type="entry name" value="Putative Large Serine Recombinase, Chain B, Domain 2"/>
    <property type="match status" value="1"/>
</dbReference>
<proteinExistence type="predicted"/>
<evidence type="ECO:0000259" key="6">
    <source>
        <dbReference type="PROSITE" id="PS51736"/>
    </source>
</evidence>
<dbReference type="Gene3D" id="3.40.50.1390">
    <property type="entry name" value="Resolvase, N-terminal catalytic domain"/>
    <property type="match status" value="1"/>
</dbReference>
<keyword evidence="1" id="KW-0229">DNA integration</keyword>
<evidence type="ECO:0000256" key="1">
    <source>
        <dbReference type="ARBA" id="ARBA00022908"/>
    </source>
</evidence>
<dbReference type="InterPro" id="IPR036162">
    <property type="entry name" value="Resolvase-like_N_sf"/>
</dbReference>
<feature type="active site" description="O-(5'-phospho-DNA)-serine intermediate" evidence="4">
    <location>
        <position position="10"/>
    </location>
</feature>
<dbReference type="PROSITE" id="PS51737">
    <property type="entry name" value="RECOMBINASE_DNA_BIND"/>
    <property type="match status" value="1"/>
</dbReference>
<dbReference type="InterPro" id="IPR025827">
    <property type="entry name" value="Zn_ribbon_recom_dom"/>
</dbReference>
<reference evidence="8" key="1">
    <citation type="submission" date="2022-08" db="EMBL/GenBank/DDBJ databases">
        <title>Alicyclobacillus fastidiosus DSM 17978, complete genome.</title>
        <authorList>
            <person name="Wang Q."/>
            <person name="Cai R."/>
            <person name="Wang Z."/>
        </authorList>
    </citation>
    <scope>NUCLEOTIDE SEQUENCE</scope>
    <source>
        <strain evidence="8">DSM 17978</strain>
    </source>
</reference>
<dbReference type="PROSITE" id="PS51736">
    <property type="entry name" value="RECOMBINASES_3"/>
    <property type="match status" value="1"/>
</dbReference>
<dbReference type="CDD" id="cd03768">
    <property type="entry name" value="SR_ResInv"/>
    <property type="match status" value="1"/>
</dbReference>
<feature type="domain" description="Resolvase/invertase-type recombinase catalytic" evidence="6">
    <location>
        <begin position="2"/>
        <end position="149"/>
    </location>
</feature>
<evidence type="ECO:0000256" key="2">
    <source>
        <dbReference type="ARBA" id="ARBA00023125"/>
    </source>
</evidence>
<feature type="region of interest" description="Disordered" evidence="5">
    <location>
        <begin position="396"/>
        <end position="419"/>
    </location>
</feature>
<sequence>MRAAIYIRVSTQEQASEGFSLSAQTQKLRAYCESQDWSVADVYADEGFSAKDTDRPSLQRLMQDISNRQLDVVLVYKLDRLTRSVSDLYELLRWFDKYDVGFKSATEIFDTTTAIGRLFITMVAAMAQWERETIGERVSVGMAQKALEGKRVTASAPFGYIKRGDTLVVQESEAEIVREVFRKYICGYGLHRLNKWLQSTHASDRIADPHTIAYMLENPVYIGKLRWGFRSSKSHQEVIITDGDHPPIIDDGTWELAQAVRGRRRCASPRSGTGLFPFTGLLYCSQCGGKMVGYHGRKYRYYRCRNHRLHMCRAKMVRCDVMEPVIIGFLDQMSQESLSRGTPPASVETASAKMRDVERGRSLLEARKRRLWDAYERESITLEELSERLKRIEQEERALNDQEVGTNQEKTNDEPSRPSIAEVTQRLSVGWESLQPLQRKELARALIERIDVDREHIQVQLKRM</sequence>
<dbReference type="InterPro" id="IPR038109">
    <property type="entry name" value="DNA_bind_recomb_sf"/>
</dbReference>
<evidence type="ECO:0000256" key="5">
    <source>
        <dbReference type="SAM" id="MobiDB-lite"/>
    </source>
</evidence>
<accession>A0ABY6ZB95</accession>
<protein>
    <submittedName>
        <fullName evidence="8">Recombinase family protein</fullName>
    </submittedName>
</protein>
<dbReference type="SMART" id="SM00857">
    <property type="entry name" value="Resolvase"/>
    <property type="match status" value="1"/>
</dbReference>
<dbReference type="PANTHER" id="PTHR30461:SF23">
    <property type="entry name" value="DNA RECOMBINASE-RELATED"/>
    <property type="match status" value="1"/>
</dbReference>
<dbReference type="InterPro" id="IPR011109">
    <property type="entry name" value="DNA_bind_recombinase_dom"/>
</dbReference>